<sequence>MVLVSARVCLSESPKDTLACPANLVESALADGCIALNVPCAMTVHSRVIKTFLAWSNAVDVPLKNGLRAQVIPTLEDLPRERKLQFAAFVAQDGLLVVWDDDFSDGDEEKFIGNEKKIPRVAAKIADEESGEITAKERPTHLMNTGLVSFTLFLITIMLGAGFRQTAIECMVDKSYLRLAFLALTPVQVFFTLFFAQVIVGCIAQVLGPIRQMEENSRFYSAMLLMRLAHRPLPHVTIQCPVYKEGLASVIAPTAKSIRAAISTCEMQDGSANIFVGDDGLQIINEQERQERIDLYADHCISSLFDQSMVPRDLSAKKTSKRPPT</sequence>
<dbReference type="PANTHER" id="PTHR35408:SF3">
    <property type="entry name" value="GLYCOSYLTRANSFERASE 2-LIKE DOMAIN-CONTAINING PROTEIN"/>
    <property type="match status" value="1"/>
</dbReference>
<proteinExistence type="predicted"/>
<feature type="domain" description="DUF7928" evidence="2">
    <location>
        <begin position="7"/>
        <end position="103"/>
    </location>
</feature>
<gene>
    <name evidence="3" type="ORF">AC578_9879</name>
</gene>
<keyword evidence="1" id="KW-0472">Membrane</keyword>
<evidence type="ECO:0000313" key="4">
    <source>
        <dbReference type="Proteomes" id="UP000070133"/>
    </source>
</evidence>
<evidence type="ECO:0000313" key="3">
    <source>
        <dbReference type="EMBL" id="KXS99710.1"/>
    </source>
</evidence>
<dbReference type="InterPro" id="IPR057688">
    <property type="entry name" value="DUF7928"/>
</dbReference>
<feature type="transmembrane region" description="Helical" evidence="1">
    <location>
        <begin position="142"/>
        <end position="163"/>
    </location>
</feature>
<name>A0A139HB84_9PEZI</name>
<organism evidence="3 4">
    <name type="scientific">Pseudocercospora eumusae</name>
    <dbReference type="NCBI Taxonomy" id="321146"/>
    <lineage>
        <taxon>Eukaryota</taxon>
        <taxon>Fungi</taxon>
        <taxon>Dikarya</taxon>
        <taxon>Ascomycota</taxon>
        <taxon>Pezizomycotina</taxon>
        <taxon>Dothideomycetes</taxon>
        <taxon>Dothideomycetidae</taxon>
        <taxon>Mycosphaerellales</taxon>
        <taxon>Mycosphaerellaceae</taxon>
        <taxon>Pseudocercospora</taxon>
    </lineage>
</organism>
<dbReference type="EMBL" id="LFZN01000088">
    <property type="protein sequence ID" value="KXS99710.1"/>
    <property type="molecule type" value="Genomic_DNA"/>
</dbReference>
<accession>A0A139HB84</accession>
<keyword evidence="1" id="KW-1133">Transmembrane helix</keyword>
<reference evidence="3 4" key="1">
    <citation type="submission" date="2015-07" db="EMBL/GenBank/DDBJ databases">
        <title>Comparative genomics of the Sigatoka disease complex on banana suggests a link between parallel evolutionary changes in Pseudocercospora fijiensis and Pseudocercospora eumusae and increased virulence on the banana host.</title>
        <authorList>
            <person name="Chang T.-C."/>
            <person name="Salvucci A."/>
            <person name="Crous P.W."/>
            <person name="Stergiopoulos I."/>
        </authorList>
    </citation>
    <scope>NUCLEOTIDE SEQUENCE [LARGE SCALE GENOMIC DNA]</scope>
    <source>
        <strain evidence="3 4">CBS 114824</strain>
    </source>
</reference>
<comment type="caution">
    <text evidence="3">The sequence shown here is derived from an EMBL/GenBank/DDBJ whole genome shotgun (WGS) entry which is preliminary data.</text>
</comment>
<keyword evidence="1" id="KW-0812">Transmembrane</keyword>
<feature type="transmembrane region" description="Helical" evidence="1">
    <location>
        <begin position="183"/>
        <end position="208"/>
    </location>
</feature>
<evidence type="ECO:0000256" key="1">
    <source>
        <dbReference type="SAM" id="Phobius"/>
    </source>
</evidence>
<keyword evidence="4" id="KW-1185">Reference proteome</keyword>
<dbReference type="AlphaFoldDB" id="A0A139HB84"/>
<protein>
    <recommendedName>
        <fullName evidence="2">DUF7928 domain-containing protein</fullName>
    </recommendedName>
</protein>
<dbReference type="Pfam" id="PF25550">
    <property type="entry name" value="DUF7928"/>
    <property type="match status" value="1"/>
</dbReference>
<evidence type="ECO:0000259" key="2">
    <source>
        <dbReference type="Pfam" id="PF25550"/>
    </source>
</evidence>
<dbReference type="Proteomes" id="UP000070133">
    <property type="component" value="Unassembled WGS sequence"/>
</dbReference>
<dbReference type="PANTHER" id="PTHR35408">
    <property type="entry name" value="CHROMOSOME 15, WHOLE GENOME SHOTGUN SEQUENCE"/>
    <property type="match status" value="1"/>
</dbReference>
<dbReference type="OrthoDB" id="10006946at2759"/>